<keyword evidence="4" id="KW-1185">Reference proteome</keyword>
<feature type="compositionally biased region" description="Basic and acidic residues" evidence="1">
    <location>
        <begin position="343"/>
        <end position="353"/>
    </location>
</feature>
<dbReference type="Pfam" id="PF14530">
    <property type="entry name" value="DUF4439"/>
    <property type="match status" value="1"/>
</dbReference>
<dbReference type="EMBL" id="JACBZP010000001">
    <property type="protein sequence ID" value="NYI67776.1"/>
    <property type="molecule type" value="Genomic_DNA"/>
</dbReference>
<evidence type="ECO:0000313" key="3">
    <source>
        <dbReference type="EMBL" id="NYI67776.1"/>
    </source>
</evidence>
<dbReference type="SUPFAM" id="SSF47240">
    <property type="entry name" value="Ferritin-like"/>
    <property type="match status" value="1"/>
</dbReference>
<sequence length="353" mass="36673">MTLDVSVPVPRRIVLTGLIAATAVPALSGCGIRLEGADSPAVPDTDEKARRAVVRRLRAADDVAHRMNAGHDFSNELDRVRSMLAVQLAALGARPGRAATAQPTRAVKSPTPRALMTHVAAVRDSSLRRLDRVSGVFARRLAGVAAGSAGAAHVVGAAADLHVPSAARPLPPPEETAKPPSPSPSPVSTPSSGAATALEALGDGLYAAIYGYEVLTVRLTGDARRRAAGRLDKLRTTVGEVNTQLRGGGAEPARPRAGYSLPYSVEDAKSALKLAATLERRLGMHLGKAVTDLPAGTRYDAAHWLFESTLAGWRLAKTLPAVPGSTLPRKVRRAGSAPSGSTDTKHPNSENGA</sequence>
<evidence type="ECO:0000313" key="4">
    <source>
        <dbReference type="Proteomes" id="UP000539111"/>
    </source>
</evidence>
<proteinExistence type="predicted"/>
<organism evidence="3 4">
    <name type="scientific">Spelaeicoccus albus</name>
    <dbReference type="NCBI Taxonomy" id="1280376"/>
    <lineage>
        <taxon>Bacteria</taxon>
        <taxon>Bacillati</taxon>
        <taxon>Actinomycetota</taxon>
        <taxon>Actinomycetes</taxon>
        <taxon>Micrococcales</taxon>
        <taxon>Brevibacteriaceae</taxon>
        <taxon>Spelaeicoccus</taxon>
    </lineage>
</organism>
<gene>
    <name evidence="3" type="ORF">BJY26_002082</name>
</gene>
<dbReference type="InterPro" id="IPR012347">
    <property type="entry name" value="Ferritin-like"/>
</dbReference>
<feature type="region of interest" description="Disordered" evidence="1">
    <location>
        <begin position="323"/>
        <end position="353"/>
    </location>
</feature>
<reference evidence="3 4" key="1">
    <citation type="submission" date="2020-07" db="EMBL/GenBank/DDBJ databases">
        <title>Sequencing the genomes of 1000 actinobacteria strains.</title>
        <authorList>
            <person name="Klenk H.-P."/>
        </authorList>
    </citation>
    <scope>NUCLEOTIDE SEQUENCE [LARGE SCALE GENOMIC DNA]</scope>
    <source>
        <strain evidence="3 4">DSM 26341</strain>
    </source>
</reference>
<dbReference type="Gene3D" id="1.20.1260.10">
    <property type="match status" value="1"/>
</dbReference>
<name>A0A7Z0IHP9_9MICO</name>
<evidence type="ECO:0000259" key="2">
    <source>
        <dbReference type="Pfam" id="PF14530"/>
    </source>
</evidence>
<dbReference type="InterPro" id="IPR009078">
    <property type="entry name" value="Ferritin-like_SF"/>
</dbReference>
<dbReference type="Proteomes" id="UP000539111">
    <property type="component" value="Unassembled WGS sequence"/>
</dbReference>
<evidence type="ECO:0000256" key="1">
    <source>
        <dbReference type="SAM" id="MobiDB-lite"/>
    </source>
</evidence>
<dbReference type="InterPro" id="IPR029447">
    <property type="entry name" value="DUF4439"/>
</dbReference>
<accession>A0A7Z0IHP9</accession>
<comment type="caution">
    <text evidence="3">The sequence shown here is derived from an EMBL/GenBank/DDBJ whole genome shotgun (WGS) entry which is preliminary data.</text>
</comment>
<dbReference type="RefSeq" id="WP_179427985.1">
    <property type="nucleotide sequence ID" value="NZ_JACBZP010000001.1"/>
</dbReference>
<feature type="region of interest" description="Disordered" evidence="1">
    <location>
        <begin position="165"/>
        <end position="194"/>
    </location>
</feature>
<protein>
    <recommendedName>
        <fullName evidence="2">DUF4439 domain-containing protein</fullName>
    </recommendedName>
</protein>
<feature type="domain" description="DUF4439" evidence="2">
    <location>
        <begin position="206"/>
        <end position="326"/>
    </location>
</feature>
<dbReference type="AlphaFoldDB" id="A0A7Z0IHP9"/>
<feature type="compositionally biased region" description="Pro residues" evidence="1">
    <location>
        <begin position="169"/>
        <end position="187"/>
    </location>
</feature>